<protein>
    <submittedName>
        <fullName evidence="2">Uncharacterized protein</fullName>
    </submittedName>
</protein>
<proteinExistence type="predicted"/>
<dbReference type="RefSeq" id="WP_138219507.1">
    <property type="nucleotide sequence ID" value="NZ_VAUO01000004.1"/>
</dbReference>
<keyword evidence="1" id="KW-1133">Transmembrane helix</keyword>
<feature type="transmembrane region" description="Helical" evidence="1">
    <location>
        <begin position="328"/>
        <end position="346"/>
    </location>
</feature>
<feature type="transmembrane region" description="Helical" evidence="1">
    <location>
        <begin position="434"/>
        <end position="452"/>
    </location>
</feature>
<feature type="transmembrane region" description="Helical" evidence="1">
    <location>
        <begin position="297"/>
        <end position="316"/>
    </location>
</feature>
<keyword evidence="1" id="KW-0812">Transmembrane</keyword>
<feature type="transmembrane region" description="Helical" evidence="1">
    <location>
        <begin position="257"/>
        <end position="276"/>
    </location>
</feature>
<comment type="caution">
    <text evidence="2">The sequence shown here is derived from an EMBL/GenBank/DDBJ whole genome shotgun (WGS) entry which is preliminary data.</text>
</comment>
<keyword evidence="1" id="KW-0472">Membrane</keyword>
<feature type="transmembrane region" description="Helical" evidence="1">
    <location>
        <begin position="472"/>
        <end position="491"/>
    </location>
</feature>
<organism evidence="2 3">
    <name type="scientific">Pseudomonas mosselii</name>
    <dbReference type="NCBI Taxonomy" id="78327"/>
    <lineage>
        <taxon>Bacteria</taxon>
        <taxon>Pseudomonadati</taxon>
        <taxon>Pseudomonadota</taxon>
        <taxon>Gammaproteobacteria</taxon>
        <taxon>Pseudomonadales</taxon>
        <taxon>Pseudomonadaceae</taxon>
        <taxon>Pseudomonas</taxon>
    </lineage>
</organism>
<feature type="transmembrane region" description="Helical" evidence="1">
    <location>
        <begin position="671"/>
        <end position="691"/>
    </location>
</feature>
<feature type="transmembrane region" description="Helical" evidence="1">
    <location>
        <begin position="367"/>
        <end position="384"/>
    </location>
</feature>
<gene>
    <name evidence="2" type="ORF">FEM01_11225</name>
</gene>
<dbReference type="OrthoDB" id="6798673at2"/>
<feature type="transmembrane region" description="Helical" evidence="1">
    <location>
        <begin position="159"/>
        <end position="182"/>
    </location>
</feature>
<feature type="transmembrane region" description="Helical" evidence="1">
    <location>
        <begin position="773"/>
        <end position="791"/>
    </location>
</feature>
<feature type="transmembrane region" description="Helical" evidence="1">
    <location>
        <begin position="228"/>
        <end position="251"/>
    </location>
</feature>
<feature type="transmembrane region" description="Helical" evidence="1">
    <location>
        <begin position="111"/>
        <end position="138"/>
    </location>
</feature>
<feature type="transmembrane region" description="Helical" evidence="1">
    <location>
        <begin position="530"/>
        <end position="547"/>
    </location>
</feature>
<accession>A0A5R8Z5Y2</accession>
<keyword evidence="3" id="KW-1185">Reference proteome</keyword>
<evidence type="ECO:0000256" key="1">
    <source>
        <dbReference type="SAM" id="Phobius"/>
    </source>
</evidence>
<feature type="transmembrane region" description="Helical" evidence="1">
    <location>
        <begin position="803"/>
        <end position="822"/>
    </location>
</feature>
<name>A0A5R8Z5Y2_9PSED</name>
<reference evidence="2 3" key="1">
    <citation type="submission" date="2019-05" db="EMBL/GenBank/DDBJ databases">
        <title>Pseudomonas sp. SC006 isolated from lettuce that can produce HBGAs.</title>
        <authorList>
            <person name="Wang D."/>
            <person name="Liao N."/>
            <person name="Liu D."/>
            <person name="Zhang Z."/>
            <person name="Zou S."/>
        </authorList>
    </citation>
    <scope>NUCLEOTIDE SEQUENCE [LARGE SCALE GENOMIC DNA]</scope>
    <source>
        <strain evidence="2 3">SC006</strain>
    </source>
</reference>
<feature type="transmembrane region" description="Helical" evidence="1">
    <location>
        <begin position="623"/>
        <end position="640"/>
    </location>
</feature>
<sequence>MGWLYKFNVLWSGDDWRVAPVVMGRFYGSEKVLVPVLLYSLAIMTNLFSMMVLTIVLSVFGQSELAAEVGLVHGATVALFYSFSGNARSLILSESNVPWAARVLRLRLWLLLPLCLLAWVACVGGTQGGAAFIALLILRRASEWLAEVFLSERECCSERGSAFSFIACQCLTLVGVSLAIVLDVAVTAAMFVWACSPLLSCLGSDLLRQAFTRDASLSGSLRGLLPHFGSTLAIGVSVYVFRLFIILLVGKQVAGDFFAAFALGGIMGSVFAQALGPTMVRNERALLNGRFIRFFNILLMTVFLAGAGLALVLWWVPDLLAWTAKSDLFWMAVSCSLVGGAVMVLAQRVRLQWLQAHEGRDVFSSDVLANMLLVGCVPLLFLAGGEAALVSLYLIGAILSLAFYLSEDWFVALGKVGGARLSTRLADVCARKQVVRGVMILLVLGLFTPMFIQLGGGIYQGGLYQDSGSQLMSVPVPVSVVFCYLGVLLVGRYAQARRVLVVVFFTFIGMWVSVLSLAENFESGSQVGKLLLLVQYVLPMFALVLGVQVGSAKDALQCLALGLLAVLLVVATLQVVATLSSSQRILSHSAMFFSVYQNLQYVPVVFAGGYLISLYALWSKTSLYGWLLVLGGLMGLYVALSFSMLALVLLPVGVLIFIAVNFLLGIDYLRSLLLGILVAVGMALGLSHAAGSKLFAVKYNLLPPVAELAPAAPVAQAPLPPQASIPPNVQERLKYWTFYYIGVSESWRAFLLGHEHPPERKSYPSAHNYYLDFVYNFGFLALLPLLTLMLYTLHGVWKNRRGIFAEPGVLAVVGVLLFTLLVDNSFKVGMRQPYPGIVSFFLWGMLLAWLWRLTQAPGSHVDRPAWRYAWGYRG</sequence>
<dbReference type="EMBL" id="VAUO01000004">
    <property type="protein sequence ID" value="TLP61153.1"/>
    <property type="molecule type" value="Genomic_DNA"/>
</dbReference>
<feature type="transmembrane region" description="Helical" evidence="1">
    <location>
        <begin position="834"/>
        <end position="853"/>
    </location>
</feature>
<dbReference type="Proteomes" id="UP000309819">
    <property type="component" value="Unassembled WGS sequence"/>
</dbReference>
<feature type="transmembrane region" description="Helical" evidence="1">
    <location>
        <begin position="498"/>
        <end position="518"/>
    </location>
</feature>
<feature type="transmembrane region" description="Helical" evidence="1">
    <location>
        <begin position="599"/>
        <end position="618"/>
    </location>
</feature>
<feature type="transmembrane region" description="Helical" evidence="1">
    <location>
        <begin position="559"/>
        <end position="579"/>
    </location>
</feature>
<evidence type="ECO:0000313" key="3">
    <source>
        <dbReference type="Proteomes" id="UP000309819"/>
    </source>
</evidence>
<dbReference type="AlphaFoldDB" id="A0A5R8Z5Y2"/>
<feature type="transmembrane region" description="Helical" evidence="1">
    <location>
        <begin position="36"/>
        <end position="59"/>
    </location>
</feature>
<evidence type="ECO:0000313" key="2">
    <source>
        <dbReference type="EMBL" id="TLP61153.1"/>
    </source>
</evidence>
<feature type="transmembrane region" description="Helical" evidence="1">
    <location>
        <begin position="646"/>
        <end position="664"/>
    </location>
</feature>